<dbReference type="InterPro" id="IPR011009">
    <property type="entry name" value="Kinase-like_dom_sf"/>
</dbReference>
<sequence length="321" mass="37111">MGSDISYKQGLNVYYRYGTLLDDVENIDKRDKKLKPSSNVEKIYDYRLERYNSLPARYLILKAIKQNGPSGVLLALDLQTKLKVIIRYADKYYNIESAGIDERDRLISASSLLEKDFVRNSSFFETVVDAFYVNDAFFVVTEYASGYNLDELAKNGQLGLYSLSERLEIFRNVLRGIYVLNDNLIIFRELSFSNVILCPNHTIKIIDFGYAISLSGLSSFAGLTLNSAGTYGFFDPEMTIGKKQLDLYSLGKFLYYIVFPQSYLNYTSKINSDSTYWQIKEYVSDSEQYQLPERIAELYRLLIKGEKIQETDLNYLIQHFQ</sequence>
<evidence type="ECO:0000256" key="3">
    <source>
        <dbReference type="ARBA" id="ARBA00022741"/>
    </source>
</evidence>
<organism evidence="7 8">
    <name type="scientific">Lactobacillus delbrueckii subsp. lactis</name>
    <dbReference type="NCBI Taxonomy" id="29397"/>
    <lineage>
        <taxon>Bacteria</taxon>
        <taxon>Bacillati</taxon>
        <taxon>Bacillota</taxon>
        <taxon>Bacilli</taxon>
        <taxon>Lactobacillales</taxon>
        <taxon>Lactobacillaceae</taxon>
        <taxon>Lactobacillus</taxon>
    </lineage>
</organism>
<dbReference type="PANTHER" id="PTHR24345">
    <property type="entry name" value="SERINE/THREONINE-PROTEIN KINASE PLK"/>
    <property type="match status" value="1"/>
</dbReference>
<evidence type="ECO:0000259" key="6">
    <source>
        <dbReference type="PROSITE" id="PS50011"/>
    </source>
</evidence>
<dbReference type="RefSeq" id="WP_231524522.1">
    <property type="nucleotide sequence ID" value="NZ_JAJNTH010000003.1"/>
</dbReference>
<keyword evidence="4 7" id="KW-0418">Kinase</keyword>
<evidence type="ECO:0000313" key="7">
    <source>
        <dbReference type="EMBL" id="MCD5562765.1"/>
    </source>
</evidence>
<gene>
    <name evidence="7" type="ORF">LOB85_01065</name>
</gene>
<keyword evidence="2" id="KW-0808">Transferase</keyword>
<evidence type="ECO:0000256" key="4">
    <source>
        <dbReference type="ARBA" id="ARBA00022777"/>
    </source>
</evidence>
<dbReference type="InterPro" id="IPR000719">
    <property type="entry name" value="Prot_kinase_dom"/>
</dbReference>
<dbReference type="Proteomes" id="UP001200334">
    <property type="component" value="Unassembled WGS sequence"/>
</dbReference>
<dbReference type="SUPFAM" id="SSF56112">
    <property type="entry name" value="Protein kinase-like (PK-like)"/>
    <property type="match status" value="1"/>
</dbReference>
<dbReference type="PANTHER" id="PTHR24345:SF0">
    <property type="entry name" value="CELL CYCLE SERINE_THREONINE-PROTEIN KINASE CDC5_MSD2"/>
    <property type="match status" value="1"/>
</dbReference>
<dbReference type="GO" id="GO:0004674">
    <property type="term" value="F:protein serine/threonine kinase activity"/>
    <property type="evidence" value="ECO:0007669"/>
    <property type="project" value="UniProtKB-KW"/>
</dbReference>
<comment type="caution">
    <text evidence="7">The sequence shown here is derived from an EMBL/GenBank/DDBJ whole genome shotgun (WGS) entry which is preliminary data.</text>
</comment>
<protein>
    <submittedName>
        <fullName evidence="7">Protein kinase</fullName>
    </submittedName>
</protein>
<keyword evidence="5" id="KW-0067">ATP-binding</keyword>
<keyword evidence="3" id="KW-0547">Nucleotide-binding</keyword>
<accession>A0ABD4SFL9</accession>
<dbReference type="Gene3D" id="1.10.510.10">
    <property type="entry name" value="Transferase(Phosphotransferase) domain 1"/>
    <property type="match status" value="1"/>
</dbReference>
<dbReference type="GO" id="GO:0005524">
    <property type="term" value="F:ATP binding"/>
    <property type="evidence" value="ECO:0007669"/>
    <property type="project" value="UniProtKB-KW"/>
</dbReference>
<dbReference type="SMART" id="SM00220">
    <property type="entry name" value="S_TKc"/>
    <property type="match status" value="1"/>
</dbReference>
<dbReference type="PROSITE" id="PS50011">
    <property type="entry name" value="PROTEIN_KINASE_DOM"/>
    <property type="match status" value="1"/>
</dbReference>
<dbReference type="AlphaFoldDB" id="A0ABD4SFL9"/>
<name>A0ABD4SFL9_LACDL</name>
<reference evidence="7 8" key="1">
    <citation type="submission" date="2021-12" db="EMBL/GenBank/DDBJ databases">
        <title>Antimicrobial susceptibility of Lactobacillus delbrueckii subsp. lactis obtained from milk products and other habitats.</title>
        <authorList>
            <person name="Shani N."/>
        </authorList>
    </citation>
    <scope>NUCLEOTIDE SEQUENCE [LARGE SCALE GENOMIC DNA]</scope>
    <source>
        <strain evidence="7 8">FAM 21755</strain>
    </source>
</reference>
<evidence type="ECO:0000256" key="2">
    <source>
        <dbReference type="ARBA" id="ARBA00022679"/>
    </source>
</evidence>
<evidence type="ECO:0000256" key="1">
    <source>
        <dbReference type="ARBA" id="ARBA00022527"/>
    </source>
</evidence>
<proteinExistence type="predicted"/>
<dbReference type="EMBL" id="JAJNUY010000003">
    <property type="protein sequence ID" value="MCD5562765.1"/>
    <property type="molecule type" value="Genomic_DNA"/>
</dbReference>
<dbReference type="Pfam" id="PF00069">
    <property type="entry name" value="Pkinase"/>
    <property type="match status" value="1"/>
</dbReference>
<evidence type="ECO:0000313" key="8">
    <source>
        <dbReference type="Proteomes" id="UP001200334"/>
    </source>
</evidence>
<evidence type="ECO:0000256" key="5">
    <source>
        <dbReference type="ARBA" id="ARBA00022840"/>
    </source>
</evidence>
<keyword evidence="1" id="KW-0723">Serine/threonine-protein kinase</keyword>
<feature type="domain" description="Protein kinase" evidence="6">
    <location>
        <begin position="58"/>
        <end position="321"/>
    </location>
</feature>